<evidence type="ECO:0000313" key="1">
    <source>
        <dbReference type="EMBL" id="AMP11453.1"/>
    </source>
</evidence>
<dbReference type="Proteomes" id="UP000071778">
    <property type="component" value="Chromosome"/>
</dbReference>
<dbReference type="EMBL" id="CP013235">
    <property type="protein sequence ID" value="AMP11453.1"/>
    <property type="molecule type" value="Genomic_DNA"/>
</dbReference>
<gene>
    <name evidence="1" type="ORF">CAter282_3775</name>
</gene>
<keyword evidence="2" id="KW-1185">Reference proteome</keyword>
<reference evidence="1 2" key="1">
    <citation type="submission" date="2015-11" db="EMBL/GenBank/DDBJ databases">
        <title>Exploring the genomic traits of fungus-feeding bacterial genus Collimonas.</title>
        <authorList>
            <person name="Song C."/>
            <person name="Schmidt R."/>
            <person name="de Jager V."/>
            <person name="Krzyzanowska D."/>
            <person name="Jongedijk E."/>
            <person name="Cankar K."/>
            <person name="Beekwilder J."/>
            <person name="van Veen A."/>
            <person name="de Boer W."/>
            <person name="van Veen J.A."/>
            <person name="Garbeva P."/>
        </authorList>
    </citation>
    <scope>NUCLEOTIDE SEQUENCE [LARGE SCALE GENOMIC DNA]</scope>
    <source>
        <strain evidence="1 2">Ter282</strain>
    </source>
</reference>
<accession>A0A127PUZ2</accession>
<name>A0A127PUZ2_9BURK</name>
<evidence type="ECO:0000313" key="2">
    <source>
        <dbReference type="Proteomes" id="UP000071778"/>
    </source>
</evidence>
<protein>
    <submittedName>
        <fullName evidence="1">Uncharacterized protein</fullName>
    </submittedName>
</protein>
<organism evidence="1 2">
    <name type="scientific">Collimonas arenae</name>
    <dbReference type="NCBI Taxonomy" id="279058"/>
    <lineage>
        <taxon>Bacteria</taxon>
        <taxon>Pseudomonadati</taxon>
        <taxon>Pseudomonadota</taxon>
        <taxon>Betaproteobacteria</taxon>
        <taxon>Burkholderiales</taxon>
        <taxon>Oxalobacteraceae</taxon>
        <taxon>Collimonas</taxon>
    </lineage>
</organism>
<sequence length="37" mass="4502">MKIESERVNDRFFKGRMWNTTVLAISENEWQARKKSD</sequence>
<proteinExistence type="predicted"/>
<dbReference type="AlphaFoldDB" id="A0A127PUZ2"/>
<dbReference type="PATRIC" id="fig|279058.17.peg.4088"/>